<feature type="compositionally biased region" description="Low complexity" evidence="1">
    <location>
        <begin position="317"/>
        <end position="330"/>
    </location>
</feature>
<dbReference type="EMBL" id="CDMY01000510">
    <property type="protein sequence ID" value="CEM19324.1"/>
    <property type="molecule type" value="Genomic_DNA"/>
</dbReference>
<dbReference type="InterPro" id="IPR016527">
    <property type="entry name" value="ORC4"/>
</dbReference>
<sequence>MSIRHLREAVGSIRAVPIEASPQGAHLATTRLRHRSGVVALLIGPAGSGKSSAVCTACEMASELQERPVTPVFVDGAALTAGTTVGDEHLHSAALKCLLSELASRLPPPHTRLDGMSVVDLKRELKELLEIISCLRMKVVIVVENLDHLCLAGFGSGGQNFLYTLLDLSHHAAIAPLMVATSRDFAVNQLLEKRLTSRWAAPEVIHFGLPGTAEAATAGVRAVLMHAIDKGCGRGEGELDVTMADLDSDRAADELRQDVSNALEDKGLQRTFARWCLAEVGMGWYLSHVVEFIDGRRRGAKLANKVTKLRMLQDSQRSGAVASASSSSQQGGPGAAEYKQIMPSDAVMGGPFDQFRAVERYLVQLGRCEHFVLLCLAQLYAQEVAEKTLAKAIFIFSRVCRERSGDDVYVRVHSEFMPFIDGEQQHPNKVHPKFLSSLRELVDLGVVGVVPPHPSDPNKNAMAGDGEEGLCGRDLARQGRWALTHWDAAHWMDLIIAFPLCTRYLQHVSKSKTESVRMTASLRDWAAELHKIVKEL</sequence>
<dbReference type="PANTHER" id="PTHR12087">
    <property type="entry name" value="ORIGIN RECOGNITION COMPLEX SUBUNIT 4"/>
    <property type="match status" value="1"/>
</dbReference>
<dbReference type="InterPro" id="IPR027417">
    <property type="entry name" value="P-loop_NTPase"/>
</dbReference>
<keyword evidence="3" id="KW-1185">Reference proteome</keyword>
<evidence type="ECO:0000313" key="3">
    <source>
        <dbReference type="Proteomes" id="UP000041254"/>
    </source>
</evidence>
<evidence type="ECO:0000313" key="2">
    <source>
        <dbReference type="EMBL" id="CEM19324.1"/>
    </source>
</evidence>
<dbReference type="GO" id="GO:0006270">
    <property type="term" value="P:DNA replication initiation"/>
    <property type="evidence" value="ECO:0007669"/>
    <property type="project" value="TreeGrafter"/>
</dbReference>
<organism evidence="2 3">
    <name type="scientific">Vitrella brassicaformis (strain CCMP3155)</name>
    <dbReference type="NCBI Taxonomy" id="1169540"/>
    <lineage>
        <taxon>Eukaryota</taxon>
        <taxon>Sar</taxon>
        <taxon>Alveolata</taxon>
        <taxon>Colpodellida</taxon>
        <taxon>Vitrellaceae</taxon>
        <taxon>Vitrella</taxon>
    </lineage>
</organism>
<dbReference type="VEuPathDB" id="CryptoDB:Vbra_16389"/>
<dbReference type="GO" id="GO:0005664">
    <property type="term" value="C:nuclear origin of replication recognition complex"/>
    <property type="evidence" value="ECO:0007669"/>
    <property type="project" value="TreeGrafter"/>
</dbReference>
<dbReference type="PANTHER" id="PTHR12087:SF0">
    <property type="entry name" value="ORIGIN RECOGNITION COMPLEX SUBUNIT 4"/>
    <property type="match status" value="1"/>
</dbReference>
<gene>
    <name evidence="2" type="ORF">Vbra_16389</name>
</gene>
<accession>A0A0G4FVW4</accession>
<dbReference type="GO" id="GO:0003688">
    <property type="term" value="F:DNA replication origin binding"/>
    <property type="evidence" value="ECO:0007669"/>
    <property type="project" value="TreeGrafter"/>
</dbReference>
<reference evidence="2 3" key="1">
    <citation type="submission" date="2014-11" db="EMBL/GenBank/DDBJ databases">
        <authorList>
            <person name="Zhu J."/>
            <person name="Qi W."/>
            <person name="Song R."/>
        </authorList>
    </citation>
    <scope>NUCLEOTIDE SEQUENCE [LARGE SCALE GENOMIC DNA]</scope>
</reference>
<protein>
    <submittedName>
        <fullName evidence="2">Uncharacterized protein</fullName>
    </submittedName>
</protein>
<dbReference type="Gene3D" id="3.40.50.300">
    <property type="entry name" value="P-loop containing nucleotide triphosphate hydrolases"/>
    <property type="match status" value="1"/>
</dbReference>
<dbReference type="AlphaFoldDB" id="A0A0G4FVW4"/>
<name>A0A0G4FVW4_VITBC</name>
<evidence type="ECO:0000256" key="1">
    <source>
        <dbReference type="SAM" id="MobiDB-lite"/>
    </source>
</evidence>
<proteinExistence type="predicted"/>
<dbReference type="Proteomes" id="UP000041254">
    <property type="component" value="Unassembled WGS sequence"/>
</dbReference>
<dbReference type="InParanoid" id="A0A0G4FVW4"/>
<dbReference type="SUPFAM" id="SSF52540">
    <property type="entry name" value="P-loop containing nucleoside triphosphate hydrolases"/>
    <property type="match status" value="1"/>
</dbReference>
<feature type="region of interest" description="Disordered" evidence="1">
    <location>
        <begin position="317"/>
        <end position="336"/>
    </location>
</feature>